<keyword evidence="1" id="KW-0732">Signal</keyword>
<dbReference type="Gene3D" id="2.60.40.10">
    <property type="entry name" value="Immunoglobulins"/>
    <property type="match status" value="1"/>
</dbReference>
<dbReference type="Gene3D" id="2.80.10.50">
    <property type="match status" value="1"/>
</dbReference>
<dbReference type="InterPro" id="IPR014756">
    <property type="entry name" value="Ig_E-set"/>
</dbReference>
<proteinExistence type="predicted"/>
<feature type="signal peptide" evidence="1">
    <location>
        <begin position="1"/>
        <end position="23"/>
    </location>
</feature>
<dbReference type="Proteomes" id="UP000216339">
    <property type="component" value="Unassembled WGS sequence"/>
</dbReference>
<evidence type="ECO:0000259" key="2">
    <source>
        <dbReference type="Pfam" id="PF01833"/>
    </source>
</evidence>
<feature type="chain" id="PRO_5012199485" description="IPT/TIG domain-containing protein" evidence="1">
    <location>
        <begin position="24"/>
        <end position="396"/>
    </location>
</feature>
<organism evidence="3 4">
    <name type="scientific">Rubrivirga marina</name>
    <dbReference type="NCBI Taxonomy" id="1196024"/>
    <lineage>
        <taxon>Bacteria</taxon>
        <taxon>Pseudomonadati</taxon>
        <taxon>Rhodothermota</taxon>
        <taxon>Rhodothermia</taxon>
        <taxon>Rhodothermales</taxon>
        <taxon>Rubricoccaceae</taxon>
        <taxon>Rubrivirga</taxon>
    </lineage>
</organism>
<dbReference type="Pfam" id="PF01833">
    <property type="entry name" value="TIG"/>
    <property type="match status" value="1"/>
</dbReference>
<feature type="domain" description="IPT/TIG" evidence="2">
    <location>
        <begin position="43"/>
        <end position="126"/>
    </location>
</feature>
<dbReference type="InterPro" id="IPR013783">
    <property type="entry name" value="Ig-like_fold"/>
</dbReference>
<sequence>MLTPSTSWLRLAPLAGLVLLLAACDSGDGSSLYDPDAGTNPAPVISSVSPDGVVLAGVDVVVIEGQNFSDDPALNTVVFDDANGSAAPGEVLSATPTRLEVRVPNLPNPALRVRVAVIGAQDYSNAVALPLTPAFVSFGEISRTEVPYGIAADADGTLYLSLENEGASVGVIEIGPDGTRSPYFASTFPWAALARGGDQLFGVRRVRAVFELPEGGSQTVLAAFQPTSLLLAAVAATPDGAVYAGGNAPTLYRVSADGTASDTAFPANIRALAVVDGTLYAVGAGGTGAPDQLYTVPLAADGTPGTPQALAALPAVGTALAVAADGTVYVGLDRTTDPIVTVAPNGQVEVLYPGVLSGPINSLAYGAGTQLYAVREAADGEPADVLRVETRREGAR</sequence>
<dbReference type="EMBL" id="MQWD01000001">
    <property type="protein sequence ID" value="PAP78320.1"/>
    <property type="molecule type" value="Genomic_DNA"/>
</dbReference>
<evidence type="ECO:0000313" key="3">
    <source>
        <dbReference type="EMBL" id="PAP78320.1"/>
    </source>
</evidence>
<evidence type="ECO:0000313" key="4">
    <source>
        <dbReference type="Proteomes" id="UP000216339"/>
    </source>
</evidence>
<dbReference type="SUPFAM" id="SSF63829">
    <property type="entry name" value="Calcium-dependent phosphotriesterase"/>
    <property type="match status" value="1"/>
</dbReference>
<name>A0A271J4P2_9BACT</name>
<dbReference type="InterPro" id="IPR002909">
    <property type="entry name" value="IPT_dom"/>
</dbReference>
<reference evidence="3 4" key="1">
    <citation type="submission" date="2016-11" db="EMBL/GenBank/DDBJ databases">
        <title>Study of marine rhodopsin-containing bacteria.</title>
        <authorList>
            <person name="Yoshizawa S."/>
            <person name="Kumagai Y."/>
            <person name="Kogure K."/>
        </authorList>
    </citation>
    <scope>NUCLEOTIDE SEQUENCE [LARGE SCALE GENOMIC DNA]</scope>
    <source>
        <strain evidence="3 4">SAORIC-28</strain>
    </source>
</reference>
<protein>
    <recommendedName>
        <fullName evidence="2">IPT/TIG domain-containing protein</fullName>
    </recommendedName>
</protein>
<evidence type="ECO:0000256" key="1">
    <source>
        <dbReference type="SAM" id="SignalP"/>
    </source>
</evidence>
<accession>A0A271J4P2</accession>
<dbReference type="RefSeq" id="WP_095512006.1">
    <property type="nucleotide sequence ID" value="NZ_MQWD01000001.1"/>
</dbReference>
<dbReference type="AlphaFoldDB" id="A0A271J4P2"/>
<keyword evidence="4" id="KW-1185">Reference proteome</keyword>
<comment type="caution">
    <text evidence="3">The sequence shown here is derived from an EMBL/GenBank/DDBJ whole genome shotgun (WGS) entry which is preliminary data.</text>
</comment>
<dbReference type="SUPFAM" id="SSF81296">
    <property type="entry name" value="E set domains"/>
    <property type="match status" value="1"/>
</dbReference>
<dbReference type="OrthoDB" id="1524323at2"/>
<gene>
    <name evidence="3" type="ORF">BSZ37_18785</name>
</gene>